<dbReference type="EMBL" id="ABJL02000007">
    <property type="protein sequence ID" value="EDV06812.1"/>
    <property type="molecule type" value="Genomic_DNA"/>
</dbReference>
<dbReference type="Proteomes" id="UP000004596">
    <property type="component" value="Unassembled WGS sequence"/>
</dbReference>
<dbReference type="AlphaFoldDB" id="B3C8K7"/>
<reference evidence="1 2" key="2">
    <citation type="submission" date="2008-04" db="EMBL/GenBank/DDBJ databases">
        <authorList>
            <person name="Fulton L."/>
            <person name="Clifton S."/>
            <person name="Fulton B."/>
            <person name="Xu J."/>
            <person name="Minx P."/>
            <person name="Pepin K.H."/>
            <person name="Johnson M."/>
            <person name="Thiruvilangam P."/>
            <person name="Bhonagiri V."/>
            <person name="Nash W.E."/>
            <person name="Mardis E.R."/>
            <person name="Wilson R.K."/>
        </authorList>
    </citation>
    <scope>NUCLEOTIDE SEQUENCE [LARGE SCALE GENOMIC DNA]</scope>
    <source>
        <strain evidence="1 2">DSM 17393</strain>
    </source>
</reference>
<accession>B3C8K7</accession>
<evidence type="ECO:0000313" key="2">
    <source>
        <dbReference type="Proteomes" id="UP000004596"/>
    </source>
</evidence>
<proteinExistence type="predicted"/>
<gene>
    <name evidence="1" type="ORF">BACINT_01911</name>
</gene>
<evidence type="ECO:0000313" key="1">
    <source>
        <dbReference type="EMBL" id="EDV06812.1"/>
    </source>
</evidence>
<name>B3C8K7_9BACE</name>
<organism evidence="1 2">
    <name type="scientific">Bacteroides intestinalis DSM 17393</name>
    <dbReference type="NCBI Taxonomy" id="471870"/>
    <lineage>
        <taxon>Bacteria</taxon>
        <taxon>Pseudomonadati</taxon>
        <taxon>Bacteroidota</taxon>
        <taxon>Bacteroidia</taxon>
        <taxon>Bacteroidales</taxon>
        <taxon>Bacteroidaceae</taxon>
        <taxon>Bacteroides</taxon>
    </lineage>
</organism>
<comment type="caution">
    <text evidence="1">The sequence shown here is derived from an EMBL/GenBank/DDBJ whole genome shotgun (WGS) entry which is preliminary data.</text>
</comment>
<protein>
    <submittedName>
        <fullName evidence="1">Uncharacterized protein</fullName>
    </submittedName>
</protein>
<sequence>MFHGDGAVGKLPGMGINDGSAVGIAVTVFHQNLTTVDGIPKASPGADFFKGLELLVIEYSGGTPHVGNDVIIGVATGLADLLQLFLNIRGDVGDIVRSLPKIAVDREEEIFLQHSFDDVFRWAYKVEIFLSALNFSEHDFVDIEYLVNNTNVFACLLFVPGREFGEDFFVNVICPVVDFQYTAALLTGVATRGEEKDAEEEGYVFLHC</sequence>
<reference evidence="1 2" key="1">
    <citation type="submission" date="2008-04" db="EMBL/GenBank/DDBJ databases">
        <title>Draft genome sequence of Bacteroides intestinalis (DSM 17393).</title>
        <authorList>
            <person name="Sudarsanam P."/>
            <person name="Ley R."/>
            <person name="Guruge J."/>
            <person name="Turnbaugh P.J."/>
            <person name="Mahowald M."/>
            <person name="Liep D."/>
            <person name="Gordon J."/>
        </authorList>
    </citation>
    <scope>NUCLEOTIDE SEQUENCE [LARGE SCALE GENOMIC DNA]</scope>
    <source>
        <strain evidence="1 2">DSM 17393</strain>
    </source>
</reference>